<reference evidence="2" key="1">
    <citation type="journal article" date="2020" name="Nature">
        <title>Giant virus diversity and host interactions through global metagenomics.</title>
        <authorList>
            <person name="Schulz F."/>
            <person name="Roux S."/>
            <person name="Paez-Espino D."/>
            <person name="Jungbluth S."/>
            <person name="Walsh D.A."/>
            <person name="Denef V.J."/>
            <person name="McMahon K.D."/>
            <person name="Konstantinidis K.T."/>
            <person name="Eloe-Fadrosh E.A."/>
            <person name="Kyrpides N.C."/>
            <person name="Woyke T."/>
        </authorList>
    </citation>
    <scope>NUCLEOTIDE SEQUENCE</scope>
    <source>
        <strain evidence="2">GVMAG-M-3300023179-63</strain>
    </source>
</reference>
<dbReference type="EMBL" id="MN739863">
    <property type="protein sequence ID" value="QHT75110.1"/>
    <property type="molecule type" value="Genomic_DNA"/>
</dbReference>
<accession>A0A6C0H404</accession>
<feature type="region of interest" description="Disordered" evidence="1">
    <location>
        <begin position="608"/>
        <end position="634"/>
    </location>
</feature>
<feature type="compositionally biased region" description="Low complexity" evidence="1">
    <location>
        <begin position="678"/>
        <end position="690"/>
    </location>
</feature>
<feature type="compositionally biased region" description="Basic and acidic residues" evidence="1">
    <location>
        <begin position="666"/>
        <end position="677"/>
    </location>
</feature>
<feature type="region of interest" description="Disordered" evidence="1">
    <location>
        <begin position="767"/>
        <end position="809"/>
    </location>
</feature>
<feature type="compositionally biased region" description="Polar residues" evidence="1">
    <location>
        <begin position="767"/>
        <end position="782"/>
    </location>
</feature>
<sequence length="809" mass="91273">MAATAPKLDFDNWWSEYSSTRQMPRPLMFVFMDKYANTYMGRSFIVDELKKKSKVHFDTNKNFPNDSEVWKFLQDILLEKKISSPDTFFTGPTESYEISVAADSSFEDVLPQYTGIEKKIDPILDYFYETGSNRAEARDNWVKKIKEFYEEKKFIPDFKTRLGYAKEVLKPSTAAASRTAASSAASAAAGVASSAASEVVKAASELVKDTASDTRSSGPKYAVQRTRHDMGANLASKGNGSGATYHRDVHRDVHQHSSNFPKRHLNGDSIGDELYSFNIAFPKLYQKTIADSQIPEFDYPLVYFYILQSISDTILLSMLIFNMGSKYSEHVLYNLPDIDEFDLLYIIDNDKDYIKNDKEKYKSVDVKILETLKLQAPPGKTTTTVIIKLYIIRYYRIVILEKICKNIQEFTKAIKDNKQSVHINEKTIESIETIVSTINLKSHTGGDAKSLYRDILETNIDEKNSIIKYSRIMYYKALINFAVSISLKEEIPTQTIIDQINSDTSLDETIRNLLLEDRTRFDTLYRTEVLKIMREPIIYSIFTGLHSSKLFKETEPSTSDGITRYIPRMDTTIDSKYYASYSIFFIRDGEEYNIPTLIKRLKSPESISTLSRPSLHSGPAKERPDYYGDEGSSKTLQGELARRDIARRDIARRGLARRDVAGRGLVGRDVDDPERGDAFSSSSRLSFAPSGNKQWQGSRADNAGLGSMRLNLDDIVGARDVRATSQFGDYQSQGVRFRNQTSDNTAGVFAEQLTGVSKNPFVITDRSSTLSRNASPNASRNASPKALPKALAQTSRLGGGGAKTRRRNK</sequence>
<evidence type="ECO:0000256" key="1">
    <source>
        <dbReference type="SAM" id="MobiDB-lite"/>
    </source>
</evidence>
<feature type="region of interest" description="Disordered" evidence="1">
    <location>
        <begin position="666"/>
        <end position="702"/>
    </location>
</feature>
<protein>
    <submittedName>
        <fullName evidence="2">Uncharacterized protein</fullName>
    </submittedName>
</protein>
<proteinExistence type="predicted"/>
<evidence type="ECO:0000313" key="2">
    <source>
        <dbReference type="EMBL" id="QHT75110.1"/>
    </source>
</evidence>
<name>A0A6C0H404_9ZZZZ</name>
<dbReference type="AlphaFoldDB" id="A0A6C0H404"/>
<organism evidence="2">
    <name type="scientific">viral metagenome</name>
    <dbReference type="NCBI Taxonomy" id="1070528"/>
    <lineage>
        <taxon>unclassified sequences</taxon>
        <taxon>metagenomes</taxon>
        <taxon>organismal metagenomes</taxon>
    </lineage>
</organism>